<protein>
    <submittedName>
        <fullName evidence="2">GL15643</fullName>
    </submittedName>
</protein>
<dbReference type="HOGENOM" id="CLU_077498_0_0_1"/>
<dbReference type="EMBL" id="CH479610">
    <property type="protein sequence ID" value="EDW35118.1"/>
    <property type="molecule type" value="Genomic_DNA"/>
</dbReference>
<gene>
    <name evidence="2" type="primary">Dper\GL15643</name>
    <name evidence="2" type="ORF">Dper_GL15643</name>
</gene>
<evidence type="ECO:0000313" key="3">
    <source>
        <dbReference type="Proteomes" id="UP000008744"/>
    </source>
</evidence>
<evidence type="ECO:0000256" key="1">
    <source>
        <dbReference type="SAM" id="MobiDB-lite"/>
    </source>
</evidence>
<dbReference type="AlphaFoldDB" id="B4HD19"/>
<evidence type="ECO:0000313" key="2">
    <source>
        <dbReference type="EMBL" id="EDW35118.1"/>
    </source>
</evidence>
<dbReference type="Proteomes" id="UP000008744">
    <property type="component" value="Unassembled WGS sequence"/>
</dbReference>
<proteinExistence type="predicted"/>
<feature type="compositionally biased region" description="Basic and acidic residues" evidence="1">
    <location>
        <begin position="1"/>
        <end position="11"/>
    </location>
</feature>
<feature type="region of interest" description="Disordered" evidence="1">
    <location>
        <begin position="1"/>
        <end position="30"/>
    </location>
</feature>
<sequence>MARTPTGERTDAPLPALPGPEQHQKAQGSTALRDLGREITQLVEMLEDGKRRSIHQPMRDSIESIRMLYELVAIQLHDEGAKAVIRTHQSSQTSPIFRPLPEPKRKQAAGAPTPRTKRTKAAVEVQTTPGVAVEKDAHAERERKEPKETPFLTVINRRRRKRPQKPTGALADKTRPDAIVITTKGEKTYAEILRMVRTDETLRGLGDAVVRIRRTQKGELLLQLNMSGEETETFKSLVANTLKEHAEVRSLSHRVTVECKDLDEIPTTEDICEALRSQVELAELSADDIQLRKAYGGTQTATIRLPAESAQK</sequence>
<keyword evidence="3" id="KW-1185">Reference proteome</keyword>
<dbReference type="STRING" id="7234.B4HD19"/>
<name>B4HD19_DROPE</name>
<feature type="region of interest" description="Disordered" evidence="1">
    <location>
        <begin position="89"/>
        <end position="124"/>
    </location>
</feature>
<accession>B4HD19</accession>
<organism evidence="3">
    <name type="scientific">Drosophila persimilis</name>
    <name type="common">Fruit fly</name>
    <dbReference type="NCBI Taxonomy" id="7234"/>
    <lineage>
        <taxon>Eukaryota</taxon>
        <taxon>Metazoa</taxon>
        <taxon>Ecdysozoa</taxon>
        <taxon>Arthropoda</taxon>
        <taxon>Hexapoda</taxon>
        <taxon>Insecta</taxon>
        <taxon>Pterygota</taxon>
        <taxon>Neoptera</taxon>
        <taxon>Endopterygota</taxon>
        <taxon>Diptera</taxon>
        <taxon>Brachycera</taxon>
        <taxon>Muscomorpha</taxon>
        <taxon>Ephydroidea</taxon>
        <taxon>Drosophilidae</taxon>
        <taxon>Drosophila</taxon>
        <taxon>Sophophora</taxon>
    </lineage>
</organism>
<reference evidence="2 3" key="1">
    <citation type="journal article" date="2007" name="Nature">
        <title>Evolution of genes and genomes on the Drosophila phylogeny.</title>
        <authorList>
            <consortium name="Drosophila 12 Genomes Consortium"/>
            <person name="Clark A.G."/>
            <person name="Eisen M.B."/>
            <person name="Smith D.R."/>
            <person name="Bergman C.M."/>
            <person name="Oliver B."/>
            <person name="Markow T.A."/>
            <person name="Kaufman T.C."/>
            <person name="Kellis M."/>
            <person name="Gelbart W."/>
            <person name="Iyer V.N."/>
            <person name="Pollard D.A."/>
            <person name="Sackton T.B."/>
            <person name="Larracuente A.M."/>
            <person name="Singh N.D."/>
            <person name="Abad J.P."/>
            <person name="Abt D.N."/>
            <person name="Adryan B."/>
            <person name="Aguade M."/>
            <person name="Akashi H."/>
            <person name="Anderson W.W."/>
            <person name="Aquadro C.F."/>
            <person name="Ardell D.H."/>
            <person name="Arguello R."/>
            <person name="Artieri C.G."/>
            <person name="Barbash D.A."/>
            <person name="Barker D."/>
            <person name="Barsanti P."/>
            <person name="Batterham P."/>
            <person name="Batzoglou S."/>
            <person name="Begun D."/>
            <person name="Bhutkar A."/>
            <person name="Blanco E."/>
            <person name="Bosak S.A."/>
            <person name="Bradley R.K."/>
            <person name="Brand A.D."/>
            <person name="Brent M.R."/>
            <person name="Brooks A.N."/>
            <person name="Brown R.H."/>
            <person name="Butlin R.K."/>
            <person name="Caggese C."/>
            <person name="Calvi B.R."/>
            <person name="Bernardo de Carvalho A."/>
            <person name="Caspi A."/>
            <person name="Castrezana S."/>
            <person name="Celniker S.E."/>
            <person name="Chang J.L."/>
            <person name="Chapple C."/>
            <person name="Chatterji S."/>
            <person name="Chinwalla A."/>
            <person name="Civetta A."/>
            <person name="Clifton S.W."/>
            <person name="Comeron J.M."/>
            <person name="Costello J.C."/>
            <person name="Coyne J.A."/>
            <person name="Daub J."/>
            <person name="David R.G."/>
            <person name="Delcher A.L."/>
            <person name="Delehaunty K."/>
            <person name="Do C.B."/>
            <person name="Ebling H."/>
            <person name="Edwards K."/>
            <person name="Eickbush T."/>
            <person name="Evans J.D."/>
            <person name="Filipski A."/>
            <person name="Findeiss S."/>
            <person name="Freyhult E."/>
            <person name="Fulton L."/>
            <person name="Fulton R."/>
            <person name="Garcia A.C."/>
            <person name="Gardiner A."/>
            <person name="Garfield D.A."/>
            <person name="Garvin B.E."/>
            <person name="Gibson G."/>
            <person name="Gilbert D."/>
            <person name="Gnerre S."/>
            <person name="Godfrey J."/>
            <person name="Good R."/>
            <person name="Gotea V."/>
            <person name="Gravely B."/>
            <person name="Greenberg A.J."/>
            <person name="Griffiths-Jones S."/>
            <person name="Gross S."/>
            <person name="Guigo R."/>
            <person name="Gustafson E.A."/>
            <person name="Haerty W."/>
            <person name="Hahn M.W."/>
            <person name="Halligan D.L."/>
            <person name="Halpern A.L."/>
            <person name="Halter G.M."/>
            <person name="Han M.V."/>
            <person name="Heger A."/>
            <person name="Hillier L."/>
            <person name="Hinrichs A.S."/>
            <person name="Holmes I."/>
            <person name="Hoskins R.A."/>
            <person name="Hubisz M.J."/>
            <person name="Hultmark D."/>
            <person name="Huntley M.A."/>
            <person name="Jaffe D.B."/>
            <person name="Jagadeeshan S."/>
            <person name="Jeck W.R."/>
            <person name="Johnson J."/>
            <person name="Jones C.D."/>
            <person name="Jordan W.C."/>
            <person name="Karpen G.H."/>
            <person name="Kataoka E."/>
            <person name="Keightley P.D."/>
            <person name="Kheradpour P."/>
            <person name="Kirkness E.F."/>
            <person name="Koerich L.B."/>
            <person name="Kristiansen K."/>
            <person name="Kudrna D."/>
            <person name="Kulathinal R.J."/>
            <person name="Kumar S."/>
            <person name="Kwok R."/>
            <person name="Lander E."/>
            <person name="Langley C.H."/>
            <person name="Lapoint R."/>
            <person name="Lazzaro B.P."/>
            <person name="Lee S.J."/>
            <person name="Levesque L."/>
            <person name="Li R."/>
            <person name="Lin C.F."/>
            <person name="Lin M.F."/>
            <person name="Lindblad-Toh K."/>
            <person name="Llopart A."/>
            <person name="Long M."/>
            <person name="Low L."/>
            <person name="Lozovsky E."/>
            <person name="Lu J."/>
            <person name="Luo M."/>
            <person name="Machado C.A."/>
            <person name="Makalowski W."/>
            <person name="Marzo M."/>
            <person name="Matsuda M."/>
            <person name="Matzkin L."/>
            <person name="McAllister B."/>
            <person name="McBride C.S."/>
            <person name="McKernan B."/>
            <person name="McKernan K."/>
            <person name="Mendez-Lago M."/>
            <person name="Minx P."/>
            <person name="Mollenhauer M.U."/>
            <person name="Montooth K."/>
            <person name="Mount S.M."/>
            <person name="Mu X."/>
            <person name="Myers E."/>
            <person name="Negre B."/>
            <person name="Newfeld S."/>
            <person name="Nielsen R."/>
            <person name="Noor M.A."/>
            <person name="O'Grady P."/>
            <person name="Pachter L."/>
            <person name="Papaceit M."/>
            <person name="Parisi M.J."/>
            <person name="Parisi M."/>
            <person name="Parts L."/>
            <person name="Pedersen J.S."/>
            <person name="Pesole G."/>
            <person name="Phillippy A.M."/>
            <person name="Ponting C.P."/>
            <person name="Pop M."/>
            <person name="Porcelli D."/>
            <person name="Powell J.R."/>
            <person name="Prohaska S."/>
            <person name="Pruitt K."/>
            <person name="Puig M."/>
            <person name="Quesneville H."/>
            <person name="Ram K.R."/>
            <person name="Rand D."/>
            <person name="Rasmussen M.D."/>
            <person name="Reed L.K."/>
            <person name="Reenan R."/>
            <person name="Reily A."/>
            <person name="Remington K.A."/>
            <person name="Rieger T.T."/>
            <person name="Ritchie M.G."/>
            <person name="Robin C."/>
            <person name="Rogers Y.H."/>
            <person name="Rohde C."/>
            <person name="Rozas J."/>
            <person name="Rubenfield M.J."/>
            <person name="Ruiz A."/>
            <person name="Russo S."/>
            <person name="Salzberg S.L."/>
            <person name="Sanchez-Gracia A."/>
            <person name="Saranga D.J."/>
            <person name="Sato H."/>
            <person name="Schaeffer S.W."/>
            <person name="Schatz M.C."/>
            <person name="Schlenke T."/>
            <person name="Schwartz R."/>
            <person name="Segarra C."/>
            <person name="Singh R.S."/>
            <person name="Sirot L."/>
            <person name="Sirota M."/>
            <person name="Sisneros N.B."/>
            <person name="Smith C.D."/>
            <person name="Smith T.F."/>
            <person name="Spieth J."/>
            <person name="Stage D.E."/>
            <person name="Stark A."/>
            <person name="Stephan W."/>
            <person name="Strausberg R.L."/>
            <person name="Strempel S."/>
            <person name="Sturgill D."/>
            <person name="Sutton G."/>
            <person name="Sutton G.G."/>
            <person name="Tao W."/>
            <person name="Teichmann S."/>
            <person name="Tobari Y.N."/>
            <person name="Tomimura Y."/>
            <person name="Tsolas J.M."/>
            <person name="Valente V.L."/>
            <person name="Venter E."/>
            <person name="Venter J.C."/>
            <person name="Vicario S."/>
            <person name="Vieira F.G."/>
            <person name="Vilella A.J."/>
            <person name="Villasante A."/>
            <person name="Walenz B."/>
            <person name="Wang J."/>
            <person name="Wasserman M."/>
            <person name="Watts T."/>
            <person name="Wilson D."/>
            <person name="Wilson R.K."/>
            <person name="Wing R.A."/>
            <person name="Wolfner M.F."/>
            <person name="Wong A."/>
            <person name="Wong G.K."/>
            <person name="Wu C.I."/>
            <person name="Wu G."/>
            <person name="Yamamoto D."/>
            <person name="Yang H.P."/>
            <person name="Yang S.P."/>
            <person name="Yorke J.A."/>
            <person name="Yoshida K."/>
            <person name="Zdobnov E."/>
            <person name="Zhang P."/>
            <person name="Zhang Y."/>
            <person name="Zimin A.V."/>
            <person name="Baldwin J."/>
            <person name="Abdouelleil A."/>
            <person name="Abdulkadir J."/>
            <person name="Abebe A."/>
            <person name="Abera B."/>
            <person name="Abreu J."/>
            <person name="Acer S.C."/>
            <person name="Aftuck L."/>
            <person name="Alexander A."/>
            <person name="An P."/>
            <person name="Anderson E."/>
            <person name="Anderson S."/>
            <person name="Arachi H."/>
            <person name="Azer M."/>
            <person name="Bachantsang P."/>
            <person name="Barry A."/>
            <person name="Bayul T."/>
            <person name="Berlin A."/>
            <person name="Bessette D."/>
            <person name="Bloom T."/>
            <person name="Blye J."/>
            <person name="Boguslavskiy L."/>
            <person name="Bonnet C."/>
            <person name="Boukhgalter B."/>
            <person name="Bourzgui I."/>
            <person name="Brown A."/>
            <person name="Cahill P."/>
            <person name="Channer S."/>
            <person name="Cheshatsang Y."/>
            <person name="Chuda L."/>
            <person name="Citroen M."/>
            <person name="Collymore A."/>
            <person name="Cooke P."/>
            <person name="Costello M."/>
            <person name="D'Aco K."/>
            <person name="Daza R."/>
            <person name="De Haan G."/>
            <person name="DeGray S."/>
            <person name="DeMaso C."/>
            <person name="Dhargay N."/>
            <person name="Dooley K."/>
            <person name="Dooley E."/>
            <person name="Doricent M."/>
            <person name="Dorje P."/>
            <person name="Dorjee K."/>
            <person name="Dupes A."/>
            <person name="Elong R."/>
            <person name="Falk J."/>
            <person name="Farina A."/>
            <person name="Faro S."/>
            <person name="Ferguson D."/>
            <person name="Fisher S."/>
            <person name="Foley C.D."/>
            <person name="Franke A."/>
            <person name="Friedrich D."/>
            <person name="Gadbois L."/>
            <person name="Gearin G."/>
            <person name="Gearin C.R."/>
            <person name="Giannoukos G."/>
            <person name="Goode T."/>
            <person name="Graham J."/>
            <person name="Grandbois E."/>
            <person name="Grewal S."/>
            <person name="Gyaltsen K."/>
            <person name="Hafez N."/>
            <person name="Hagos B."/>
            <person name="Hall J."/>
            <person name="Henson C."/>
            <person name="Hollinger A."/>
            <person name="Honan T."/>
            <person name="Huard M.D."/>
            <person name="Hughes L."/>
            <person name="Hurhula B."/>
            <person name="Husby M.E."/>
            <person name="Kamat A."/>
            <person name="Kanga B."/>
            <person name="Kashin S."/>
            <person name="Khazanovich D."/>
            <person name="Kisner P."/>
            <person name="Lance K."/>
            <person name="Lara M."/>
            <person name="Lee W."/>
            <person name="Lennon N."/>
            <person name="Letendre F."/>
            <person name="LeVine R."/>
            <person name="Lipovsky A."/>
            <person name="Liu X."/>
            <person name="Liu J."/>
            <person name="Liu S."/>
            <person name="Lokyitsang T."/>
            <person name="Lokyitsang Y."/>
            <person name="Lubonja R."/>
            <person name="Lui A."/>
            <person name="MacDonald P."/>
            <person name="Magnisalis V."/>
            <person name="Maru K."/>
            <person name="Matthews C."/>
            <person name="McCusker W."/>
            <person name="McDonough S."/>
            <person name="Mehta T."/>
            <person name="Meldrim J."/>
            <person name="Meneus L."/>
            <person name="Mihai O."/>
            <person name="Mihalev A."/>
            <person name="Mihova T."/>
            <person name="Mittelman R."/>
            <person name="Mlenga V."/>
            <person name="Montmayeur A."/>
            <person name="Mulrain L."/>
            <person name="Navidi A."/>
            <person name="Naylor J."/>
            <person name="Negash T."/>
            <person name="Nguyen T."/>
            <person name="Nguyen N."/>
            <person name="Nicol R."/>
            <person name="Norbu C."/>
            <person name="Norbu N."/>
            <person name="Novod N."/>
            <person name="O'Neill B."/>
            <person name="Osman S."/>
            <person name="Markiewicz E."/>
            <person name="Oyono O.L."/>
            <person name="Patti C."/>
            <person name="Phunkhang P."/>
            <person name="Pierre F."/>
            <person name="Priest M."/>
            <person name="Raghuraman S."/>
            <person name="Rege F."/>
            <person name="Reyes R."/>
            <person name="Rise C."/>
            <person name="Rogov P."/>
            <person name="Ross K."/>
            <person name="Ryan E."/>
            <person name="Settipalli S."/>
            <person name="Shea T."/>
            <person name="Sherpa N."/>
            <person name="Shi L."/>
            <person name="Shih D."/>
            <person name="Sparrow T."/>
            <person name="Spaulding J."/>
            <person name="Stalker J."/>
            <person name="Stange-Thomann N."/>
            <person name="Stavropoulos S."/>
            <person name="Stone C."/>
            <person name="Strader C."/>
            <person name="Tesfaye S."/>
            <person name="Thomson T."/>
            <person name="Thoulutsang Y."/>
            <person name="Thoulutsang D."/>
            <person name="Topham K."/>
            <person name="Topping I."/>
            <person name="Tsamla T."/>
            <person name="Vassiliev H."/>
            <person name="Vo A."/>
            <person name="Wangchuk T."/>
            <person name="Wangdi T."/>
            <person name="Weiand M."/>
            <person name="Wilkinson J."/>
            <person name="Wilson A."/>
            <person name="Yadav S."/>
            <person name="Young G."/>
            <person name="Yu Q."/>
            <person name="Zembek L."/>
            <person name="Zhong D."/>
            <person name="Zimmer A."/>
            <person name="Zwirko Z."/>
            <person name="Jaffe D.B."/>
            <person name="Alvarez P."/>
            <person name="Brockman W."/>
            <person name="Butler J."/>
            <person name="Chin C."/>
            <person name="Gnerre S."/>
            <person name="Grabherr M."/>
            <person name="Kleber M."/>
            <person name="Mauceli E."/>
            <person name="MacCallum I."/>
        </authorList>
    </citation>
    <scope>NUCLEOTIDE SEQUENCE [LARGE SCALE GENOMIC DNA]</scope>
    <source>
        <strain evidence="3">MSH-3 / Tucson 14011-0111.49</strain>
    </source>
</reference>
<dbReference type="PhylomeDB" id="B4HD19"/>
<dbReference type="OMA" id="KTMPERY"/>